<reference evidence="2" key="1">
    <citation type="journal article" date="2016" name="Genome Announc.">
        <title>Genome sequences of three species of Hanseniaspora isolated from spontaneous wine fermentations.</title>
        <authorList>
            <person name="Sternes P.R."/>
            <person name="Lee D."/>
            <person name="Kutyna D.R."/>
            <person name="Borneman A.R."/>
        </authorList>
    </citation>
    <scope>NUCLEOTIDE SEQUENCE [LARGE SCALE GENOMIC DNA]</scope>
    <source>
        <strain evidence="2">AWRI3580</strain>
    </source>
</reference>
<gene>
    <name evidence="1" type="ORF">AWRI3580_g886</name>
</gene>
<name>A0A1E5RY74_HANUV</name>
<dbReference type="AlphaFoldDB" id="A0A1E5RY74"/>
<dbReference type="OrthoDB" id="3971301at2759"/>
<keyword evidence="2" id="KW-1185">Reference proteome</keyword>
<evidence type="ECO:0000313" key="2">
    <source>
        <dbReference type="Proteomes" id="UP000095358"/>
    </source>
</evidence>
<dbReference type="Proteomes" id="UP000095358">
    <property type="component" value="Unassembled WGS sequence"/>
</dbReference>
<organism evidence="1 2">
    <name type="scientific">Hanseniaspora uvarum</name>
    <name type="common">Yeast</name>
    <name type="synonym">Kloeckera apiculata</name>
    <dbReference type="NCBI Taxonomy" id="29833"/>
    <lineage>
        <taxon>Eukaryota</taxon>
        <taxon>Fungi</taxon>
        <taxon>Dikarya</taxon>
        <taxon>Ascomycota</taxon>
        <taxon>Saccharomycotina</taxon>
        <taxon>Saccharomycetes</taxon>
        <taxon>Saccharomycodales</taxon>
        <taxon>Saccharomycodaceae</taxon>
        <taxon>Hanseniaspora</taxon>
    </lineage>
</organism>
<dbReference type="EMBL" id="LPNN01000002">
    <property type="protein sequence ID" value="OEJ91739.1"/>
    <property type="molecule type" value="Genomic_DNA"/>
</dbReference>
<protein>
    <submittedName>
        <fullName evidence="1">Uncharacterized protein</fullName>
    </submittedName>
</protein>
<proteinExistence type="predicted"/>
<dbReference type="VEuPathDB" id="FungiDB:AWRI3580_g886"/>
<sequence length="183" mass="21011">MSILNEKDHNVVTNISKKRSLNELYKQAQAKKDGLELNNIKKVKVSSNNEDVLINSNESVKGEDIKKETEIPKISIQTIDEHDNDFFDIGPELTSTPTRKQNIFLDHDTSDFSTGNESYDESVILPMNNLNHTFNIGLPLYNTRNTRGEYLNEARELTPYSKFLYDEEDMNNSSIEIHDSILQ</sequence>
<evidence type="ECO:0000313" key="1">
    <source>
        <dbReference type="EMBL" id="OEJ91739.1"/>
    </source>
</evidence>
<accession>A0A1E5RY74</accession>
<comment type="caution">
    <text evidence="1">The sequence shown here is derived from an EMBL/GenBank/DDBJ whole genome shotgun (WGS) entry which is preliminary data.</text>
</comment>